<dbReference type="GO" id="GO:0004523">
    <property type="term" value="F:RNA-DNA hybrid ribonuclease activity"/>
    <property type="evidence" value="ECO:0007669"/>
    <property type="project" value="InterPro"/>
</dbReference>
<accession>A0AAV1CJF0</accession>
<dbReference type="EMBL" id="OX459119">
    <property type="protein sequence ID" value="CAI9095100.1"/>
    <property type="molecule type" value="Genomic_DNA"/>
</dbReference>
<gene>
    <name evidence="2" type="ORF">OLC1_LOCUS6137</name>
</gene>
<dbReference type="Pfam" id="PF13456">
    <property type="entry name" value="RVT_3"/>
    <property type="match status" value="1"/>
</dbReference>
<dbReference type="InterPro" id="IPR012337">
    <property type="entry name" value="RNaseH-like_sf"/>
</dbReference>
<dbReference type="InterPro" id="IPR002156">
    <property type="entry name" value="RNaseH_domain"/>
</dbReference>
<keyword evidence="3" id="KW-1185">Reference proteome</keyword>
<dbReference type="SUPFAM" id="SSF53098">
    <property type="entry name" value="Ribonuclease H-like"/>
    <property type="match status" value="1"/>
</dbReference>
<feature type="domain" description="RNase H type-1" evidence="1">
    <location>
        <begin position="153"/>
        <end position="220"/>
    </location>
</feature>
<organism evidence="2 3">
    <name type="scientific">Oldenlandia corymbosa var. corymbosa</name>
    <dbReference type="NCBI Taxonomy" id="529605"/>
    <lineage>
        <taxon>Eukaryota</taxon>
        <taxon>Viridiplantae</taxon>
        <taxon>Streptophyta</taxon>
        <taxon>Embryophyta</taxon>
        <taxon>Tracheophyta</taxon>
        <taxon>Spermatophyta</taxon>
        <taxon>Magnoliopsida</taxon>
        <taxon>eudicotyledons</taxon>
        <taxon>Gunneridae</taxon>
        <taxon>Pentapetalae</taxon>
        <taxon>asterids</taxon>
        <taxon>lamiids</taxon>
        <taxon>Gentianales</taxon>
        <taxon>Rubiaceae</taxon>
        <taxon>Rubioideae</taxon>
        <taxon>Spermacoceae</taxon>
        <taxon>Hedyotis-Oldenlandia complex</taxon>
        <taxon>Oldenlandia</taxon>
    </lineage>
</organism>
<reference evidence="2" key="1">
    <citation type="submission" date="2023-03" db="EMBL/GenBank/DDBJ databases">
        <authorList>
            <person name="Julca I."/>
        </authorList>
    </citation>
    <scope>NUCLEOTIDE SEQUENCE</scope>
</reference>
<dbReference type="GO" id="GO:0003676">
    <property type="term" value="F:nucleic acid binding"/>
    <property type="evidence" value="ECO:0007669"/>
    <property type="project" value="InterPro"/>
</dbReference>
<evidence type="ECO:0000313" key="2">
    <source>
        <dbReference type="EMBL" id="CAI9095100.1"/>
    </source>
</evidence>
<evidence type="ECO:0000313" key="3">
    <source>
        <dbReference type="Proteomes" id="UP001161247"/>
    </source>
</evidence>
<dbReference type="Gene3D" id="3.30.420.10">
    <property type="entry name" value="Ribonuclease H-like superfamily/Ribonuclease H"/>
    <property type="match status" value="1"/>
</dbReference>
<dbReference type="InterPro" id="IPR036397">
    <property type="entry name" value="RNaseH_sf"/>
</dbReference>
<dbReference type="Proteomes" id="UP001161247">
    <property type="component" value="Chromosome 2"/>
</dbReference>
<evidence type="ECO:0000259" key="1">
    <source>
        <dbReference type="Pfam" id="PF13456"/>
    </source>
</evidence>
<sequence>MDWHYTKKGKHTVRSAYYQILNHPHFCLDGSEIDMSPLGVCDHVWSNLWRMKLPQRVLLFARRLCSNSLPTPDNLRIRHLDPDDTCSLSGIWQARNLAVFEQMKTSTCSTVLQASRVVHDFVLSQVHPERNETTLSALPQGIRRAERAVHVSFDGVVSLSRQCAGAGVYIVSPEGRFFHGVARHFPNVWDSDLAELLALPEALLLCRRVGLSDVNVLGDS</sequence>
<dbReference type="AlphaFoldDB" id="A0AAV1CJF0"/>
<name>A0AAV1CJF0_OLDCO</name>
<proteinExistence type="predicted"/>
<protein>
    <submittedName>
        <fullName evidence="2">OLC1v1030961C1</fullName>
    </submittedName>
</protein>